<dbReference type="InterPro" id="IPR000253">
    <property type="entry name" value="FHA_dom"/>
</dbReference>
<evidence type="ECO:0000256" key="2">
    <source>
        <dbReference type="SAM" id="SignalP"/>
    </source>
</evidence>
<feature type="chain" id="PRO_5003879844" evidence="2">
    <location>
        <begin position="29"/>
        <end position="671"/>
    </location>
</feature>
<dbReference type="STRING" id="1117647.M5M_10760"/>
<name>K4KK07_SIMAS</name>
<feature type="signal peptide" evidence="2">
    <location>
        <begin position="1"/>
        <end position="28"/>
    </location>
</feature>
<evidence type="ECO:0000259" key="3">
    <source>
        <dbReference type="PROSITE" id="PS50006"/>
    </source>
</evidence>
<feature type="compositionally biased region" description="Low complexity" evidence="1">
    <location>
        <begin position="661"/>
        <end position="671"/>
    </location>
</feature>
<dbReference type="AlphaFoldDB" id="K4KK07"/>
<dbReference type="EMBL" id="CP003746">
    <property type="protein sequence ID" value="AFU99331.1"/>
    <property type="molecule type" value="Genomic_DNA"/>
</dbReference>
<gene>
    <name evidence="4" type="ordered locus">M5M_10760</name>
</gene>
<reference evidence="4 5" key="1">
    <citation type="journal article" date="2013" name="Genome Announc.">
        <title>Complete genome sequence of Simiduia agarivorans SA1(T), a marine bacterium able to degrade a variety of polysaccharides.</title>
        <authorList>
            <person name="Lin S.Y."/>
            <person name="Shieh W.Y."/>
            <person name="Chen J.S."/>
            <person name="Tang S.L."/>
        </authorList>
    </citation>
    <scope>NUCLEOTIDE SEQUENCE [LARGE SCALE GENOMIC DNA]</scope>
    <source>
        <strain evidence="5">DSM 21679 / JCM 13881 / BCRC 17597 / SA1</strain>
    </source>
</reference>
<feature type="region of interest" description="Disordered" evidence="1">
    <location>
        <begin position="646"/>
        <end position="671"/>
    </location>
</feature>
<dbReference type="OrthoDB" id="6189002at2"/>
<dbReference type="Proteomes" id="UP000000466">
    <property type="component" value="Chromosome"/>
</dbReference>
<dbReference type="Gene3D" id="3.40.50.1820">
    <property type="entry name" value="alpha/beta hydrolase"/>
    <property type="match status" value="1"/>
</dbReference>
<protein>
    <submittedName>
        <fullName evidence="4">Conditioned medium factor</fullName>
    </submittedName>
</protein>
<keyword evidence="5" id="KW-1185">Reference proteome</keyword>
<evidence type="ECO:0000313" key="5">
    <source>
        <dbReference type="Proteomes" id="UP000000466"/>
    </source>
</evidence>
<dbReference type="HOGENOM" id="CLU_413280_0_0_6"/>
<dbReference type="SUPFAM" id="SSF53474">
    <property type="entry name" value="alpha/beta-Hydrolases"/>
    <property type="match status" value="1"/>
</dbReference>
<dbReference type="PROSITE" id="PS50006">
    <property type="entry name" value="FHA_DOMAIN"/>
    <property type="match status" value="1"/>
</dbReference>
<dbReference type="RefSeq" id="WP_015047495.1">
    <property type="nucleotide sequence ID" value="NC_018868.3"/>
</dbReference>
<dbReference type="InterPro" id="IPR029058">
    <property type="entry name" value="AB_hydrolase_fold"/>
</dbReference>
<dbReference type="NCBIfam" id="NF041940">
    <property type="entry name" value="choice_anch_X"/>
    <property type="match status" value="1"/>
</dbReference>
<proteinExistence type="predicted"/>
<sequence length="671" mass="72355">MNLHSTRRSTLAMLTACTLGLGTSTLYAQGYKHVAVAPDALNTQQLQAAEQLGTFSHSTMAPIDALGNQPLRIDTREETPIVLVGPDAATVKARLLDPDGTVRLDERSQRPLPTRDVALGQARLPGKDLPTVAEKPGTWQLELSADDGETRGLSRRHYALVKGDPNFKLYSYRTSNSTLLDSDVVLVAHMLDATDARKQRGGERRQALLKSRPVQATIESADVTLTWPSGNSRTLRLNDEGRDGDAVANDGRFSVRLPTDELGTYTQELQVLGTRPDGLPFSRTTMDLYPVIAQDFRLADDAAELVQQGQDSFLNIPVHASGKGERVFVAAELWGSDRRGRAQPLSWVGGMVDNGEQGQTSLQLALDSRWLDGAQAPFSVRNVRLQHADNHTPMDSRPELRAQLRVAPVSARLQASSADTPKHFRSVGSRLPAPGAPATMDVGIAPAAISPSAAGGVLLLVHGYCSSSAWDTGHFSNAVEFKDYNANRSHDAFARKIRDTGASYPSFGVVAHSQGGAAALHLYAKYMSGLDYASGGRLIQSVGTPYQGTALAGNLAVLGQVFGAGCGKNTDLTYSGAANWLATIPGWARAEVDYYTTSFNDRWWAYDYCHLATDLLLDDPDDGTTEKWAGQLSGAVNKGHKTGWCHTSGMRDPAQTRDTSRNSSMSSRAAR</sequence>
<keyword evidence="2" id="KW-0732">Signal</keyword>
<evidence type="ECO:0000313" key="4">
    <source>
        <dbReference type="EMBL" id="AFU99331.1"/>
    </source>
</evidence>
<accession>K4KK07</accession>
<dbReference type="KEGG" id="saga:M5M_10760"/>
<dbReference type="eggNOG" id="COG1075">
    <property type="taxonomic scope" value="Bacteria"/>
</dbReference>
<evidence type="ECO:0000256" key="1">
    <source>
        <dbReference type="SAM" id="MobiDB-lite"/>
    </source>
</evidence>
<organism evidence="4 5">
    <name type="scientific">Simiduia agarivorans (strain DSM 21679 / JCM 13881 / BCRC 17597 / SA1)</name>
    <dbReference type="NCBI Taxonomy" id="1117647"/>
    <lineage>
        <taxon>Bacteria</taxon>
        <taxon>Pseudomonadati</taxon>
        <taxon>Pseudomonadota</taxon>
        <taxon>Gammaproteobacteria</taxon>
        <taxon>Cellvibrionales</taxon>
        <taxon>Cellvibrionaceae</taxon>
        <taxon>Simiduia</taxon>
    </lineage>
</organism>
<feature type="domain" description="FHA" evidence="3">
    <location>
        <begin position="117"/>
        <end position="185"/>
    </location>
</feature>